<name>A0A7C9PH50_9BURK</name>
<evidence type="ECO:0000313" key="2">
    <source>
        <dbReference type="EMBL" id="NDY91251.1"/>
    </source>
</evidence>
<dbReference type="PANTHER" id="PTHR12110:SF48">
    <property type="entry name" value="BLL3656 PROTEIN"/>
    <property type="match status" value="1"/>
</dbReference>
<dbReference type="InterPro" id="IPR013022">
    <property type="entry name" value="Xyl_isomerase-like_TIM-brl"/>
</dbReference>
<gene>
    <name evidence="2" type="ORF">G3A44_08610</name>
</gene>
<dbReference type="InterPro" id="IPR050312">
    <property type="entry name" value="IolE/XylAMocC-like"/>
</dbReference>
<dbReference type="InterPro" id="IPR036237">
    <property type="entry name" value="Xyl_isomerase-like_sf"/>
</dbReference>
<dbReference type="RefSeq" id="WP_163457106.1">
    <property type="nucleotide sequence ID" value="NZ_JAAGOH010000008.1"/>
</dbReference>
<evidence type="ECO:0000313" key="3">
    <source>
        <dbReference type="Proteomes" id="UP000484255"/>
    </source>
</evidence>
<dbReference type="PROSITE" id="PS51257">
    <property type="entry name" value="PROKAR_LIPOPROTEIN"/>
    <property type="match status" value="1"/>
</dbReference>
<organism evidence="2 3">
    <name type="scientific">Ideonella livida</name>
    <dbReference type="NCBI Taxonomy" id="2707176"/>
    <lineage>
        <taxon>Bacteria</taxon>
        <taxon>Pseudomonadati</taxon>
        <taxon>Pseudomonadota</taxon>
        <taxon>Betaproteobacteria</taxon>
        <taxon>Burkholderiales</taxon>
        <taxon>Sphaerotilaceae</taxon>
        <taxon>Ideonella</taxon>
    </lineage>
</organism>
<dbReference type="SUPFAM" id="SSF51658">
    <property type="entry name" value="Xylose isomerase-like"/>
    <property type="match status" value="1"/>
</dbReference>
<reference evidence="2 3" key="1">
    <citation type="submission" date="2020-02" db="EMBL/GenBank/DDBJ databases">
        <title>Ideonella bacterium strain TBM-1.</title>
        <authorList>
            <person name="Chen W.-M."/>
        </authorList>
    </citation>
    <scope>NUCLEOTIDE SEQUENCE [LARGE SCALE GENOMIC DNA]</scope>
    <source>
        <strain evidence="2 3">TBM-1</strain>
    </source>
</reference>
<dbReference type="Gene3D" id="3.20.20.150">
    <property type="entry name" value="Divalent-metal-dependent TIM barrel enzymes"/>
    <property type="match status" value="1"/>
</dbReference>
<proteinExistence type="predicted"/>
<sequence>MISTPRTLSLAQLIALPYNPPQMVALAAATGCTGVGLRLLPTAPGGRHYPLMDAPALLAETLAALADTGVQVMDLEVVRLGEAFDVTAFLPLFDVGQRLGARHLLVAGDDPDEARLTAAFATLCEAAAPYGLTADLEFMPWTAVPNVSTAARIVAAVAQPNAGLLVDALHFARSASTLAEVAALPRAWLHYAQVCDGRVPPPTTVEGLIFDARCERLLPGEGGIDLPGLLAALPADLPLSIEVPSERRAPAMGYTAWAAAAKAATLRLLGG</sequence>
<dbReference type="AlphaFoldDB" id="A0A7C9PH50"/>
<comment type="caution">
    <text evidence="2">The sequence shown here is derived from an EMBL/GenBank/DDBJ whole genome shotgun (WGS) entry which is preliminary data.</text>
</comment>
<keyword evidence="2" id="KW-0413">Isomerase</keyword>
<dbReference type="EMBL" id="JAAGOH010000008">
    <property type="protein sequence ID" value="NDY91251.1"/>
    <property type="molecule type" value="Genomic_DNA"/>
</dbReference>
<protein>
    <submittedName>
        <fullName evidence="2">Sugar phosphate isomerase/epimerase</fullName>
    </submittedName>
</protein>
<accession>A0A7C9PH50</accession>
<dbReference type="PANTHER" id="PTHR12110">
    <property type="entry name" value="HYDROXYPYRUVATE ISOMERASE"/>
    <property type="match status" value="1"/>
</dbReference>
<dbReference type="Proteomes" id="UP000484255">
    <property type="component" value="Unassembled WGS sequence"/>
</dbReference>
<keyword evidence="3" id="KW-1185">Reference proteome</keyword>
<dbReference type="Pfam" id="PF01261">
    <property type="entry name" value="AP_endonuc_2"/>
    <property type="match status" value="1"/>
</dbReference>
<evidence type="ECO:0000259" key="1">
    <source>
        <dbReference type="Pfam" id="PF01261"/>
    </source>
</evidence>
<feature type="domain" description="Xylose isomerase-like TIM barrel" evidence="1">
    <location>
        <begin position="24"/>
        <end position="250"/>
    </location>
</feature>
<dbReference type="GO" id="GO:0016853">
    <property type="term" value="F:isomerase activity"/>
    <property type="evidence" value="ECO:0007669"/>
    <property type="project" value="UniProtKB-KW"/>
</dbReference>